<evidence type="ECO:0000256" key="1">
    <source>
        <dbReference type="SAM" id="MobiDB-lite"/>
    </source>
</evidence>
<name>A0A1I7D5B3_9HYPH</name>
<feature type="region of interest" description="Disordered" evidence="1">
    <location>
        <begin position="46"/>
        <end position="120"/>
    </location>
</feature>
<evidence type="ECO:0000313" key="3">
    <source>
        <dbReference type="EMBL" id="SFU06836.1"/>
    </source>
</evidence>
<accession>A0A1I7D5B3</accession>
<evidence type="ECO:0000313" key="4">
    <source>
        <dbReference type="Proteomes" id="UP000183371"/>
    </source>
</evidence>
<protein>
    <submittedName>
        <fullName evidence="3">Uncharacterized protein</fullName>
    </submittedName>
</protein>
<reference evidence="4" key="1">
    <citation type="submission" date="2016-10" db="EMBL/GenBank/DDBJ databases">
        <authorList>
            <person name="Varghese N."/>
            <person name="Submissions S."/>
        </authorList>
    </citation>
    <scope>NUCLEOTIDE SEQUENCE [LARGE SCALE GENOMIC DNA]</scope>
    <source>
        <strain evidence="4">DSM 17465</strain>
    </source>
</reference>
<dbReference type="Proteomes" id="UP000183371">
    <property type="component" value="Unassembled WGS sequence"/>
</dbReference>
<dbReference type="EMBL" id="FPBD01000007">
    <property type="protein sequence ID" value="SFU06836.1"/>
    <property type="molecule type" value="Genomic_DNA"/>
</dbReference>
<feature type="signal peptide" evidence="2">
    <location>
        <begin position="1"/>
        <end position="23"/>
    </location>
</feature>
<dbReference type="AlphaFoldDB" id="A0A1I7D5B3"/>
<keyword evidence="4" id="KW-1185">Reference proteome</keyword>
<gene>
    <name evidence="3" type="ORF">SAMN05444141_107315</name>
</gene>
<dbReference type="RefSeq" id="WP_054783846.1">
    <property type="nucleotide sequence ID" value="NZ_FPBD01000007.1"/>
</dbReference>
<proteinExistence type="predicted"/>
<organism evidence="3 4">
    <name type="scientific">Pseudovibrio denitrificans</name>
    <dbReference type="NCBI Taxonomy" id="258256"/>
    <lineage>
        <taxon>Bacteria</taxon>
        <taxon>Pseudomonadati</taxon>
        <taxon>Pseudomonadota</taxon>
        <taxon>Alphaproteobacteria</taxon>
        <taxon>Hyphomicrobiales</taxon>
        <taxon>Stappiaceae</taxon>
        <taxon>Pseudovibrio</taxon>
    </lineage>
</organism>
<evidence type="ECO:0000256" key="2">
    <source>
        <dbReference type="SAM" id="SignalP"/>
    </source>
</evidence>
<keyword evidence="2" id="KW-0732">Signal</keyword>
<feature type="chain" id="PRO_5010336964" evidence="2">
    <location>
        <begin position="24"/>
        <end position="120"/>
    </location>
</feature>
<sequence>MKTISILMSSVLLTVASTGFVAAAGTSAPEVDLQINTPFIVADARSVQEEHRAEKAGSCKDYDDSSEHGEGHDERNEHDDRDEHDRYDDHDEDRNHDDCDRHDEEVEREHEHERSSRSHG</sequence>